<evidence type="ECO:0000256" key="9">
    <source>
        <dbReference type="ARBA" id="ARBA00048196"/>
    </source>
</evidence>
<comment type="caution">
    <text evidence="13">The sequence shown here is derived from an EMBL/GenBank/DDBJ whole genome shotgun (WGS) entry which is preliminary data.</text>
</comment>
<protein>
    <recommendedName>
        <fullName evidence="3 10">2-dehydropantoate 2-reductase</fullName>
        <ecNumber evidence="3 10">1.1.1.169</ecNumber>
    </recommendedName>
    <alternativeName>
        <fullName evidence="7 10">Ketopantoate reductase</fullName>
    </alternativeName>
</protein>
<dbReference type="PANTHER" id="PTHR43765">
    <property type="entry name" value="2-DEHYDROPANTOATE 2-REDUCTASE-RELATED"/>
    <property type="match status" value="1"/>
</dbReference>
<dbReference type="GO" id="GO:0015937">
    <property type="term" value="P:coenzyme A biosynthetic process"/>
    <property type="evidence" value="ECO:0007669"/>
    <property type="project" value="UniProtKB-UniPathway"/>
</dbReference>
<comment type="catalytic activity">
    <reaction evidence="9">
        <text>(R)-pantoate + NAD(+) = 2-dehydropantoate + NADH + H(+)</text>
        <dbReference type="Rhea" id="RHEA:61292"/>
        <dbReference type="ChEBI" id="CHEBI:11561"/>
        <dbReference type="ChEBI" id="CHEBI:15378"/>
        <dbReference type="ChEBI" id="CHEBI:15980"/>
        <dbReference type="ChEBI" id="CHEBI:57540"/>
        <dbReference type="ChEBI" id="CHEBI:57945"/>
    </reaction>
    <physiologicalReaction direction="right-to-left" evidence="9">
        <dbReference type="Rhea" id="RHEA:61294"/>
    </physiologicalReaction>
</comment>
<dbReference type="InterPro" id="IPR003710">
    <property type="entry name" value="ApbA"/>
</dbReference>
<gene>
    <name evidence="13" type="ORF">DM868_07055</name>
</gene>
<evidence type="ECO:0000313" key="13">
    <source>
        <dbReference type="EMBL" id="TKR26247.1"/>
    </source>
</evidence>
<dbReference type="EMBL" id="QKNX01000002">
    <property type="protein sequence ID" value="TKR26247.1"/>
    <property type="molecule type" value="Genomic_DNA"/>
</dbReference>
<dbReference type="PANTHER" id="PTHR43765:SF2">
    <property type="entry name" value="2-DEHYDROPANTOATE 2-REDUCTASE"/>
    <property type="match status" value="1"/>
</dbReference>
<feature type="domain" description="Ketopantoate reductase N-terminal" evidence="11">
    <location>
        <begin position="3"/>
        <end position="142"/>
    </location>
</feature>
<keyword evidence="14" id="KW-1185">Reference proteome</keyword>
<proteinExistence type="inferred from homology"/>
<dbReference type="GO" id="GO:0050661">
    <property type="term" value="F:NADP binding"/>
    <property type="evidence" value="ECO:0007669"/>
    <property type="project" value="TreeGrafter"/>
</dbReference>
<dbReference type="GO" id="GO:0015940">
    <property type="term" value="P:pantothenate biosynthetic process"/>
    <property type="evidence" value="ECO:0007669"/>
    <property type="project" value="InterPro"/>
</dbReference>
<dbReference type="SUPFAM" id="SSF51735">
    <property type="entry name" value="NAD(P)-binding Rossmann-fold domains"/>
    <property type="match status" value="1"/>
</dbReference>
<dbReference type="GO" id="GO:0005737">
    <property type="term" value="C:cytoplasm"/>
    <property type="evidence" value="ECO:0007669"/>
    <property type="project" value="TreeGrafter"/>
</dbReference>
<dbReference type="Proteomes" id="UP000308037">
    <property type="component" value="Unassembled WGS sequence"/>
</dbReference>
<evidence type="ECO:0000256" key="6">
    <source>
        <dbReference type="ARBA" id="ARBA00023002"/>
    </source>
</evidence>
<evidence type="ECO:0000256" key="4">
    <source>
        <dbReference type="ARBA" id="ARBA00022857"/>
    </source>
</evidence>
<comment type="function">
    <text evidence="10">Catalyzes the NADPH-dependent reduction of ketopantoate into pantoic acid.</text>
</comment>
<sequence length="298" mass="30833">MEIAVFGAGSLGSLLGGLLAREHDVTLVGRDPHVRAIEERGLRISGAIDATVYPAARLDAPDAADLAIVCVKAFDTPAAAAELADCDLDACLSVQNGMGNETVLAERLDAPVLAGTCSYGALRPAPGEVRCTGVGEIVLGPRTGGASPLADRVGTAFDRAEVVTSVADNMPTRLWEKLAVNAGINATTALARIDNGSVLDGDAWSVAAAAARETAAVARREGIEISDAAAEGAVRRVAEATAENTSSMHQDVLADRRTEVDAINGFIAERASERGVDAPINRTLAWLVRAWESGQGVR</sequence>
<reference evidence="13 14" key="1">
    <citation type="submission" date="2019-04" db="EMBL/GenBank/DDBJ databases">
        <title>Natronomonas sp. F20-122 a newhaloarchaeon isolated from a saline saltern of Isla Bacuta, Huelva, Spain.</title>
        <authorList>
            <person name="Duran-Viseras A."/>
            <person name="Sanchez-Porro C."/>
            <person name="Ventosa A."/>
        </authorList>
    </citation>
    <scope>NUCLEOTIDE SEQUENCE [LARGE SCALE GENOMIC DNA]</scope>
    <source>
        <strain evidence="13 14">F20-122</strain>
    </source>
</reference>
<dbReference type="Gene3D" id="1.10.1040.10">
    <property type="entry name" value="N-(1-d-carboxylethyl)-l-norvaline Dehydrogenase, domain 2"/>
    <property type="match status" value="1"/>
</dbReference>
<dbReference type="EC" id="1.1.1.169" evidence="3 10"/>
<comment type="similarity">
    <text evidence="2 10">Belongs to the ketopantoate reductase family.</text>
</comment>
<dbReference type="InterPro" id="IPR013328">
    <property type="entry name" value="6PGD_dom2"/>
</dbReference>
<name>A0A4U5JEY4_9EURY</name>
<evidence type="ECO:0000259" key="11">
    <source>
        <dbReference type="Pfam" id="PF02558"/>
    </source>
</evidence>
<dbReference type="NCBIfam" id="TIGR00745">
    <property type="entry name" value="apbA_panE"/>
    <property type="match status" value="1"/>
</dbReference>
<evidence type="ECO:0000256" key="1">
    <source>
        <dbReference type="ARBA" id="ARBA00004724"/>
    </source>
</evidence>
<keyword evidence="6 10" id="KW-0560">Oxidoreductase</keyword>
<dbReference type="SUPFAM" id="SSF48179">
    <property type="entry name" value="6-phosphogluconate dehydrogenase C-terminal domain-like"/>
    <property type="match status" value="1"/>
</dbReference>
<evidence type="ECO:0000313" key="14">
    <source>
        <dbReference type="Proteomes" id="UP000308037"/>
    </source>
</evidence>
<comment type="pathway">
    <text evidence="1 10">Cofactor biosynthesis; coenzyme A biosynthesis.</text>
</comment>
<evidence type="ECO:0000256" key="5">
    <source>
        <dbReference type="ARBA" id="ARBA00022993"/>
    </source>
</evidence>
<dbReference type="InterPro" id="IPR008927">
    <property type="entry name" value="6-PGluconate_DH-like_C_sf"/>
</dbReference>
<feature type="domain" description="Ketopantoate reductase C-terminal" evidence="12">
    <location>
        <begin position="172"/>
        <end position="290"/>
    </location>
</feature>
<dbReference type="InterPro" id="IPR036291">
    <property type="entry name" value="NAD(P)-bd_dom_sf"/>
</dbReference>
<dbReference type="UniPathway" id="UPA00241"/>
<evidence type="ECO:0000256" key="2">
    <source>
        <dbReference type="ARBA" id="ARBA00007870"/>
    </source>
</evidence>
<evidence type="ECO:0000259" key="12">
    <source>
        <dbReference type="Pfam" id="PF08546"/>
    </source>
</evidence>
<keyword evidence="5 10" id="KW-0173">Coenzyme A biosynthesis</keyword>
<evidence type="ECO:0000256" key="3">
    <source>
        <dbReference type="ARBA" id="ARBA00013014"/>
    </source>
</evidence>
<organism evidence="13 14">
    <name type="scientific">Natronomonas salsuginis</name>
    <dbReference type="NCBI Taxonomy" id="2217661"/>
    <lineage>
        <taxon>Archaea</taxon>
        <taxon>Methanobacteriati</taxon>
        <taxon>Methanobacteriota</taxon>
        <taxon>Stenosarchaea group</taxon>
        <taxon>Halobacteria</taxon>
        <taxon>Halobacteriales</taxon>
        <taxon>Natronomonadaceae</taxon>
        <taxon>Natronomonas</taxon>
    </lineage>
</organism>
<keyword evidence="4 10" id="KW-0521">NADP</keyword>
<dbReference type="Pfam" id="PF08546">
    <property type="entry name" value="ApbA_C"/>
    <property type="match status" value="1"/>
</dbReference>
<dbReference type="Gene3D" id="3.40.50.720">
    <property type="entry name" value="NAD(P)-binding Rossmann-like Domain"/>
    <property type="match status" value="1"/>
</dbReference>
<dbReference type="InterPro" id="IPR013332">
    <property type="entry name" value="KPR_N"/>
</dbReference>
<evidence type="ECO:0000256" key="8">
    <source>
        <dbReference type="ARBA" id="ARBA00047506"/>
    </source>
</evidence>
<comment type="catalytic activity">
    <reaction evidence="8">
        <text>(R)-pantoate + NADP(+) = 2-dehydropantoate + NADPH + H(+)</text>
        <dbReference type="Rhea" id="RHEA:16233"/>
        <dbReference type="ChEBI" id="CHEBI:11561"/>
        <dbReference type="ChEBI" id="CHEBI:15378"/>
        <dbReference type="ChEBI" id="CHEBI:15980"/>
        <dbReference type="ChEBI" id="CHEBI:57783"/>
        <dbReference type="ChEBI" id="CHEBI:58349"/>
        <dbReference type="EC" id="1.1.1.169"/>
    </reaction>
    <physiologicalReaction direction="right-to-left" evidence="8">
        <dbReference type="Rhea" id="RHEA:16235"/>
    </physiologicalReaction>
</comment>
<dbReference type="OrthoDB" id="201845at2157"/>
<dbReference type="InterPro" id="IPR013752">
    <property type="entry name" value="KPA_reductase"/>
</dbReference>
<evidence type="ECO:0000256" key="7">
    <source>
        <dbReference type="ARBA" id="ARBA00032024"/>
    </source>
</evidence>
<dbReference type="AlphaFoldDB" id="A0A4U5JEY4"/>
<dbReference type="GO" id="GO:0008677">
    <property type="term" value="F:2-dehydropantoate 2-reductase activity"/>
    <property type="evidence" value="ECO:0007669"/>
    <property type="project" value="UniProtKB-EC"/>
</dbReference>
<accession>A0A4U5JEY4</accession>
<evidence type="ECO:0000256" key="10">
    <source>
        <dbReference type="RuleBase" id="RU362068"/>
    </source>
</evidence>
<dbReference type="InterPro" id="IPR050838">
    <property type="entry name" value="Ketopantoate_reductase"/>
</dbReference>
<dbReference type="RefSeq" id="WP_137276163.1">
    <property type="nucleotide sequence ID" value="NZ_QKNX01000002.1"/>
</dbReference>
<dbReference type="Pfam" id="PF02558">
    <property type="entry name" value="ApbA"/>
    <property type="match status" value="1"/>
</dbReference>